<feature type="non-terminal residue" evidence="1">
    <location>
        <position position="180"/>
    </location>
</feature>
<sequence>MLIQMISYIFTTDYSEQPKNKSIKDECFISGIRRSIPRETVDNSIRIDFQMHQKKLMLRMHRNGHKHFKNYQKIQTKQKHYYDHVKLHIVKVYLHPYTRSKFHRRTHFKHHAIEDWCLTESDFGLRIACSPSEGPAAAFESHDNKFNRYICTFRAIVSSLTSNNSTQCLRTSQVHKGIHV</sequence>
<reference evidence="1" key="1">
    <citation type="submission" date="2020-04" db="EMBL/GenBank/DDBJ databases">
        <authorList>
            <person name="Alioto T."/>
            <person name="Alioto T."/>
            <person name="Gomez Garrido J."/>
        </authorList>
    </citation>
    <scope>NUCLEOTIDE SEQUENCE</scope>
    <source>
        <strain evidence="1">A484AB</strain>
    </source>
</reference>
<comment type="caution">
    <text evidence="1">The sequence shown here is derived from an EMBL/GenBank/DDBJ whole genome shotgun (WGS) entry which is preliminary data.</text>
</comment>
<protein>
    <submittedName>
        <fullName evidence="1">Uncharacterized protein</fullName>
    </submittedName>
</protein>
<evidence type="ECO:0000313" key="1">
    <source>
        <dbReference type="EMBL" id="CAB3991889.1"/>
    </source>
</evidence>
<dbReference type="EMBL" id="CACRXK020001936">
    <property type="protein sequence ID" value="CAB3991889.1"/>
    <property type="molecule type" value="Genomic_DNA"/>
</dbReference>
<dbReference type="AlphaFoldDB" id="A0A7D9DQN9"/>
<dbReference type="Proteomes" id="UP001152795">
    <property type="component" value="Unassembled WGS sequence"/>
</dbReference>
<gene>
    <name evidence="1" type="ORF">PACLA_8A087801</name>
</gene>
<name>A0A7D9DQN9_PARCT</name>
<evidence type="ECO:0000313" key="2">
    <source>
        <dbReference type="Proteomes" id="UP001152795"/>
    </source>
</evidence>
<proteinExistence type="predicted"/>
<keyword evidence="2" id="KW-1185">Reference proteome</keyword>
<organism evidence="1 2">
    <name type="scientific">Paramuricea clavata</name>
    <name type="common">Red gorgonian</name>
    <name type="synonym">Violescent sea-whip</name>
    <dbReference type="NCBI Taxonomy" id="317549"/>
    <lineage>
        <taxon>Eukaryota</taxon>
        <taxon>Metazoa</taxon>
        <taxon>Cnidaria</taxon>
        <taxon>Anthozoa</taxon>
        <taxon>Octocorallia</taxon>
        <taxon>Malacalcyonacea</taxon>
        <taxon>Plexauridae</taxon>
        <taxon>Paramuricea</taxon>
    </lineage>
</organism>
<accession>A0A7D9DQN9</accession>